<dbReference type="CDD" id="cd00637">
    <property type="entry name" value="7tm_classA_rhodopsin-like"/>
    <property type="match status" value="1"/>
</dbReference>
<dbReference type="SUPFAM" id="SSF81321">
    <property type="entry name" value="Family A G protein-coupled receptor-like"/>
    <property type="match status" value="1"/>
</dbReference>
<evidence type="ECO:0000256" key="8">
    <source>
        <dbReference type="ARBA" id="ARBA00023305"/>
    </source>
</evidence>
<keyword evidence="3 9" id="KW-1133">Transmembrane helix</keyword>
<keyword evidence="5 9" id="KW-0472">Membrane</keyword>
<evidence type="ECO:0000256" key="1">
    <source>
        <dbReference type="ARBA" id="ARBA00004141"/>
    </source>
</evidence>
<keyword evidence="8" id="KW-0716">Sensory transduction</keyword>
<comment type="subcellular location">
    <subcellularLocation>
        <location evidence="1">Membrane</location>
        <topology evidence="1">Multi-pass membrane protein</topology>
    </subcellularLocation>
</comment>
<dbReference type="InterPro" id="IPR050125">
    <property type="entry name" value="GPCR_opsins"/>
</dbReference>
<evidence type="ECO:0000256" key="6">
    <source>
        <dbReference type="ARBA" id="ARBA00023170"/>
    </source>
</evidence>
<feature type="transmembrane region" description="Helical" evidence="9">
    <location>
        <begin position="73"/>
        <end position="96"/>
    </location>
</feature>
<dbReference type="PROSITE" id="PS50262">
    <property type="entry name" value="G_PROTEIN_RECEP_F1_2"/>
    <property type="match status" value="1"/>
</dbReference>
<keyword evidence="6" id="KW-0675">Receptor</keyword>
<dbReference type="Proteomes" id="UP000192578">
    <property type="component" value="Unassembled WGS sequence"/>
</dbReference>
<accession>A0A1W0XDM6</accession>
<dbReference type="GO" id="GO:0016020">
    <property type="term" value="C:membrane"/>
    <property type="evidence" value="ECO:0007669"/>
    <property type="project" value="UniProtKB-SubCell"/>
</dbReference>
<gene>
    <name evidence="11" type="ORF">BV898_00448</name>
</gene>
<keyword evidence="2 9" id="KW-0812">Transmembrane</keyword>
<dbReference type="OrthoDB" id="5984709at2759"/>
<protein>
    <recommendedName>
        <fullName evidence="10">G-protein coupled receptors family 1 profile domain-containing protein</fullName>
    </recommendedName>
</protein>
<evidence type="ECO:0000259" key="10">
    <source>
        <dbReference type="PROSITE" id="PS50262"/>
    </source>
</evidence>
<evidence type="ECO:0000256" key="5">
    <source>
        <dbReference type="ARBA" id="ARBA00023136"/>
    </source>
</evidence>
<dbReference type="EMBL" id="MTYJ01000002">
    <property type="protein sequence ID" value="OQV25508.1"/>
    <property type="molecule type" value="Genomic_DNA"/>
</dbReference>
<evidence type="ECO:0000256" key="9">
    <source>
        <dbReference type="SAM" id="Phobius"/>
    </source>
</evidence>
<proteinExistence type="predicted"/>
<feature type="transmembrane region" description="Helical" evidence="9">
    <location>
        <begin position="260"/>
        <end position="282"/>
    </location>
</feature>
<dbReference type="GO" id="GO:0007601">
    <property type="term" value="P:visual perception"/>
    <property type="evidence" value="ECO:0007669"/>
    <property type="project" value="UniProtKB-KW"/>
</dbReference>
<keyword evidence="8" id="KW-0844">Vision</keyword>
<sequence length="341" mass="38222">MMENKSSASFAAKSEYCVVPINNSSTIRHYESIDLLAWKWSTAVICSVGVAFNLLLLFIGVRFSSWRQGGGLFIAHLLFCHFVMCAAILPAAVHLISQQATNPQSTRCHDCRYLQPFHSTFTFIINWSEALLACHRIVAICLPLQFHRCNRKSIQRLALAFCWTLALSTSLPVIFNVNGSFRMNPLGACVIDLSTRTIQTMTSINNYCPLALTILGTVVITTRFMRGVPNRQRVSVNVVDAPLHGNARSMTRQQKRTTKMLVMSFGLILLCQLPFYVITLTFTSLLSKYPKLLYLFRTLSAIQYAVTPVVSVELHGVFVALLLLLPHKESPCIDTLRSVPF</sequence>
<evidence type="ECO:0000256" key="3">
    <source>
        <dbReference type="ARBA" id="ARBA00022989"/>
    </source>
</evidence>
<evidence type="ECO:0000313" key="12">
    <source>
        <dbReference type="Proteomes" id="UP000192578"/>
    </source>
</evidence>
<dbReference type="Gene3D" id="1.20.1070.10">
    <property type="entry name" value="Rhodopsin 7-helix transmembrane proteins"/>
    <property type="match status" value="1"/>
</dbReference>
<name>A0A1W0XDM6_HYPEX</name>
<dbReference type="Pfam" id="PF00001">
    <property type="entry name" value="7tm_1"/>
    <property type="match status" value="1"/>
</dbReference>
<feature type="transmembrane region" description="Helical" evidence="9">
    <location>
        <begin position="302"/>
        <end position="325"/>
    </location>
</feature>
<keyword evidence="7" id="KW-0807">Transducer</keyword>
<dbReference type="AlphaFoldDB" id="A0A1W0XDM6"/>
<evidence type="ECO:0000256" key="2">
    <source>
        <dbReference type="ARBA" id="ARBA00022692"/>
    </source>
</evidence>
<evidence type="ECO:0000256" key="7">
    <source>
        <dbReference type="ARBA" id="ARBA00023224"/>
    </source>
</evidence>
<feature type="transmembrane region" description="Helical" evidence="9">
    <location>
        <begin position="40"/>
        <end position="61"/>
    </location>
</feature>
<dbReference type="GO" id="GO:0004930">
    <property type="term" value="F:G protein-coupled receptor activity"/>
    <property type="evidence" value="ECO:0007669"/>
    <property type="project" value="UniProtKB-KW"/>
</dbReference>
<dbReference type="InterPro" id="IPR000276">
    <property type="entry name" value="GPCR_Rhodpsn"/>
</dbReference>
<organism evidence="11 12">
    <name type="scientific">Hypsibius exemplaris</name>
    <name type="common">Freshwater tardigrade</name>
    <dbReference type="NCBI Taxonomy" id="2072580"/>
    <lineage>
        <taxon>Eukaryota</taxon>
        <taxon>Metazoa</taxon>
        <taxon>Ecdysozoa</taxon>
        <taxon>Tardigrada</taxon>
        <taxon>Eutardigrada</taxon>
        <taxon>Parachela</taxon>
        <taxon>Hypsibioidea</taxon>
        <taxon>Hypsibiidae</taxon>
        <taxon>Hypsibius</taxon>
    </lineage>
</organism>
<dbReference type="InterPro" id="IPR017452">
    <property type="entry name" value="GPCR_Rhodpsn_7TM"/>
</dbReference>
<feature type="domain" description="G-protein coupled receptors family 1 profile" evidence="10">
    <location>
        <begin position="52"/>
        <end position="311"/>
    </location>
</feature>
<feature type="transmembrane region" description="Helical" evidence="9">
    <location>
        <begin position="204"/>
        <end position="225"/>
    </location>
</feature>
<comment type="caution">
    <text evidence="11">The sequence shown here is derived from an EMBL/GenBank/DDBJ whole genome shotgun (WGS) entry which is preliminary data.</text>
</comment>
<reference evidence="12" key="1">
    <citation type="submission" date="2017-01" db="EMBL/GenBank/DDBJ databases">
        <title>Comparative genomics of anhydrobiosis in the tardigrade Hypsibius dujardini.</title>
        <authorList>
            <person name="Yoshida Y."/>
            <person name="Koutsovoulos G."/>
            <person name="Laetsch D."/>
            <person name="Stevens L."/>
            <person name="Kumar S."/>
            <person name="Horikawa D."/>
            <person name="Ishino K."/>
            <person name="Komine S."/>
            <person name="Tomita M."/>
            <person name="Blaxter M."/>
            <person name="Arakawa K."/>
        </authorList>
    </citation>
    <scope>NUCLEOTIDE SEQUENCE [LARGE SCALE GENOMIC DNA]</scope>
    <source>
        <strain evidence="12">Z151</strain>
    </source>
</reference>
<evidence type="ECO:0000256" key="4">
    <source>
        <dbReference type="ARBA" id="ARBA00023040"/>
    </source>
</evidence>
<dbReference type="PANTHER" id="PTHR24240">
    <property type="entry name" value="OPSIN"/>
    <property type="match status" value="1"/>
</dbReference>
<evidence type="ECO:0000313" key="11">
    <source>
        <dbReference type="EMBL" id="OQV25508.1"/>
    </source>
</evidence>
<feature type="transmembrane region" description="Helical" evidence="9">
    <location>
        <begin position="157"/>
        <end position="175"/>
    </location>
</feature>
<keyword evidence="4" id="KW-0297">G-protein coupled receptor</keyword>
<keyword evidence="12" id="KW-1185">Reference proteome</keyword>